<sequence length="554" mass="60996">MTKEKKRVRSSASILLCCIIAAGMLAACSSNNNNGNSASSESSTPSADAGNNGGNQSTKNEDPVTIDWLAYNSFGQMTPGNTIDKMVSEKFNAKFNVWYIDSSNWVDALNVKLAGGEMPDVLLVKPDFNTISKYVDNGVLAPISEDTIRQFAPSYAKLIDQYDLWNTVKYDGQIYALPAININGDYPTALIWRQDWLKKVGITKIPQTLQEFEDALIKIRNNDPDGNGKKDTYGLSDYAMPAILGAFGYPGISDFKNAGKGIVNLDYIQKDGRIQLAAIQPEMKDALTLLAKWYKEELIDPEFITSENTGGYWADSNAFYNNRIALTGKGMYYHWRNKMNPNAPDDLGGGQYQNLLKAQPTAEIAFGTPPVGSGGKSGTIKWGVNAPPVGITTKGAKDPRKMETILKMAEASITDFDYYNTTFRGVEGEDWKEENGSYINLNPKITTADAAKKGIAVYHMIESPDFNKKFDAFNYQFADSVKTTGYSPFPAPTVDSFTKYAGDLTKLTDDAYLKIILGEASPDSFDDFVKKFKANGGDQIEKDVNDTYNKMVGK</sequence>
<feature type="chain" id="PRO_5046142073" description="ABC transporter substrate-binding protein" evidence="7">
    <location>
        <begin position="27"/>
        <end position="554"/>
    </location>
</feature>
<evidence type="ECO:0000313" key="8">
    <source>
        <dbReference type="EMBL" id="GLX66955.1"/>
    </source>
</evidence>
<dbReference type="PANTHER" id="PTHR43649:SF33">
    <property type="entry name" value="POLYGALACTURONAN_RHAMNOGALACTURONAN-BINDING PROTEIN YTCQ"/>
    <property type="match status" value="1"/>
</dbReference>
<feature type="region of interest" description="Disordered" evidence="6">
    <location>
        <begin position="33"/>
        <end position="61"/>
    </location>
</feature>
<evidence type="ECO:0000256" key="5">
    <source>
        <dbReference type="ARBA" id="ARBA00023288"/>
    </source>
</evidence>
<evidence type="ECO:0000256" key="4">
    <source>
        <dbReference type="ARBA" id="ARBA00023139"/>
    </source>
</evidence>
<accession>A0ABQ6GA88</accession>
<evidence type="ECO:0000313" key="9">
    <source>
        <dbReference type="Proteomes" id="UP001157114"/>
    </source>
</evidence>
<organism evidence="8 9">
    <name type="scientific">Paenibacillus glycanilyticus</name>
    <dbReference type="NCBI Taxonomy" id="126569"/>
    <lineage>
        <taxon>Bacteria</taxon>
        <taxon>Bacillati</taxon>
        <taxon>Bacillota</taxon>
        <taxon>Bacilli</taxon>
        <taxon>Bacillales</taxon>
        <taxon>Paenibacillaceae</taxon>
        <taxon>Paenibacillus</taxon>
    </lineage>
</organism>
<reference evidence="8 9" key="1">
    <citation type="submission" date="2023-03" db="EMBL/GenBank/DDBJ databases">
        <title>Draft genome sequence of the bacteria which degrade cell wall of Tricholomamatutake.</title>
        <authorList>
            <person name="Konishi Y."/>
            <person name="Fukuta Y."/>
            <person name="Shirasaka N."/>
        </authorList>
    </citation>
    <scope>NUCLEOTIDE SEQUENCE [LARGE SCALE GENOMIC DNA]</scope>
    <source>
        <strain evidence="9">mu1</strain>
    </source>
</reference>
<protein>
    <recommendedName>
        <fullName evidence="10">ABC transporter substrate-binding protein</fullName>
    </recommendedName>
</protein>
<dbReference type="PROSITE" id="PS51257">
    <property type="entry name" value="PROKAR_LIPOPROTEIN"/>
    <property type="match status" value="1"/>
</dbReference>
<feature type="signal peptide" evidence="7">
    <location>
        <begin position="1"/>
        <end position="26"/>
    </location>
</feature>
<keyword evidence="3" id="KW-0472">Membrane</keyword>
<dbReference type="Proteomes" id="UP001157114">
    <property type="component" value="Unassembled WGS sequence"/>
</dbReference>
<evidence type="ECO:0000256" key="2">
    <source>
        <dbReference type="ARBA" id="ARBA00022729"/>
    </source>
</evidence>
<keyword evidence="5" id="KW-0449">Lipoprotein</keyword>
<dbReference type="Gene3D" id="3.40.190.10">
    <property type="entry name" value="Periplasmic binding protein-like II"/>
    <property type="match status" value="2"/>
</dbReference>
<evidence type="ECO:0000256" key="1">
    <source>
        <dbReference type="ARBA" id="ARBA00022475"/>
    </source>
</evidence>
<evidence type="ECO:0000256" key="7">
    <source>
        <dbReference type="SAM" id="SignalP"/>
    </source>
</evidence>
<name>A0ABQ6GA88_9BACL</name>
<dbReference type="InterPro" id="IPR050490">
    <property type="entry name" value="Bact_solute-bd_prot1"/>
</dbReference>
<dbReference type="Pfam" id="PF13416">
    <property type="entry name" value="SBP_bac_8"/>
    <property type="match status" value="1"/>
</dbReference>
<keyword evidence="4" id="KW-0564">Palmitate</keyword>
<dbReference type="EMBL" id="BSSQ01000005">
    <property type="protein sequence ID" value="GLX66955.1"/>
    <property type="molecule type" value="Genomic_DNA"/>
</dbReference>
<evidence type="ECO:0000256" key="3">
    <source>
        <dbReference type="ARBA" id="ARBA00023136"/>
    </source>
</evidence>
<proteinExistence type="predicted"/>
<dbReference type="SUPFAM" id="SSF53850">
    <property type="entry name" value="Periplasmic binding protein-like II"/>
    <property type="match status" value="1"/>
</dbReference>
<evidence type="ECO:0008006" key="10">
    <source>
        <dbReference type="Google" id="ProtNLM"/>
    </source>
</evidence>
<evidence type="ECO:0000256" key="6">
    <source>
        <dbReference type="SAM" id="MobiDB-lite"/>
    </source>
</evidence>
<dbReference type="PANTHER" id="PTHR43649">
    <property type="entry name" value="ARABINOSE-BINDING PROTEIN-RELATED"/>
    <property type="match status" value="1"/>
</dbReference>
<keyword evidence="9" id="KW-1185">Reference proteome</keyword>
<keyword evidence="1" id="KW-1003">Cell membrane</keyword>
<dbReference type="InterPro" id="IPR006059">
    <property type="entry name" value="SBP"/>
</dbReference>
<feature type="compositionally biased region" description="Low complexity" evidence="6">
    <location>
        <begin position="33"/>
        <end position="49"/>
    </location>
</feature>
<keyword evidence="2 7" id="KW-0732">Signal</keyword>
<dbReference type="RefSeq" id="WP_284237671.1">
    <property type="nucleotide sequence ID" value="NZ_BSSQ01000005.1"/>
</dbReference>
<comment type="caution">
    <text evidence="8">The sequence shown here is derived from an EMBL/GenBank/DDBJ whole genome shotgun (WGS) entry which is preliminary data.</text>
</comment>
<gene>
    <name evidence="8" type="ORF">MU1_12990</name>
</gene>